<evidence type="ECO:0000259" key="4">
    <source>
        <dbReference type="PROSITE" id="PS50011"/>
    </source>
</evidence>
<feature type="region of interest" description="Disordered" evidence="3">
    <location>
        <begin position="915"/>
        <end position="953"/>
    </location>
</feature>
<reference evidence="5 6" key="1">
    <citation type="journal article" date="2023" name="IScience">
        <title>Expanded male sex-determining region conserved during the evolution of homothallism in the green alga Volvox.</title>
        <authorList>
            <person name="Yamamoto K."/>
            <person name="Matsuzaki R."/>
            <person name="Mahakham W."/>
            <person name="Heman W."/>
            <person name="Sekimoto H."/>
            <person name="Kawachi M."/>
            <person name="Minakuchi Y."/>
            <person name="Toyoda A."/>
            <person name="Nozaki H."/>
        </authorList>
    </citation>
    <scope>NUCLEOTIDE SEQUENCE [LARGE SCALE GENOMIC DNA]</scope>
    <source>
        <strain evidence="5 6">NIES-4468</strain>
    </source>
</reference>
<organism evidence="5 6">
    <name type="scientific">Volvox africanus</name>
    <dbReference type="NCBI Taxonomy" id="51714"/>
    <lineage>
        <taxon>Eukaryota</taxon>
        <taxon>Viridiplantae</taxon>
        <taxon>Chlorophyta</taxon>
        <taxon>core chlorophytes</taxon>
        <taxon>Chlorophyceae</taxon>
        <taxon>CS clade</taxon>
        <taxon>Chlamydomonadales</taxon>
        <taxon>Volvocaceae</taxon>
        <taxon>Volvox</taxon>
    </lineage>
</organism>
<feature type="region of interest" description="Disordered" evidence="3">
    <location>
        <begin position="678"/>
        <end position="712"/>
    </location>
</feature>
<dbReference type="SUPFAM" id="SSF56112">
    <property type="entry name" value="Protein kinase-like (PK-like)"/>
    <property type="match status" value="1"/>
</dbReference>
<feature type="region of interest" description="Disordered" evidence="3">
    <location>
        <begin position="347"/>
        <end position="368"/>
    </location>
</feature>
<comment type="caution">
    <text evidence="5">The sequence shown here is derived from an EMBL/GenBank/DDBJ whole genome shotgun (WGS) entry which is preliminary data.</text>
</comment>
<dbReference type="PROSITE" id="PS50011">
    <property type="entry name" value="PROTEIN_KINASE_DOM"/>
    <property type="match status" value="1"/>
</dbReference>
<keyword evidence="1" id="KW-0547">Nucleotide-binding</keyword>
<protein>
    <recommendedName>
        <fullName evidence="4">Protein kinase domain-containing protein</fullName>
    </recommendedName>
</protein>
<name>A0ABQ5RXY8_9CHLO</name>
<dbReference type="Proteomes" id="UP001165090">
    <property type="component" value="Unassembled WGS sequence"/>
</dbReference>
<feature type="compositionally biased region" description="Gly residues" evidence="3">
    <location>
        <begin position="613"/>
        <end position="622"/>
    </location>
</feature>
<feature type="compositionally biased region" description="Low complexity" evidence="3">
    <location>
        <begin position="758"/>
        <end position="798"/>
    </location>
</feature>
<feature type="region of interest" description="Disordered" evidence="3">
    <location>
        <begin position="526"/>
        <end position="550"/>
    </location>
</feature>
<evidence type="ECO:0000313" key="6">
    <source>
        <dbReference type="Proteomes" id="UP001165090"/>
    </source>
</evidence>
<feature type="region of interest" description="Disordered" evidence="3">
    <location>
        <begin position="76"/>
        <end position="95"/>
    </location>
</feature>
<feature type="compositionally biased region" description="Low complexity" evidence="3">
    <location>
        <begin position="1321"/>
        <end position="1341"/>
    </location>
</feature>
<evidence type="ECO:0000256" key="2">
    <source>
        <dbReference type="ARBA" id="ARBA00022840"/>
    </source>
</evidence>
<feature type="domain" description="Protein kinase" evidence="4">
    <location>
        <begin position="146"/>
        <end position="476"/>
    </location>
</feature>
<feature type="region of interest" description="Disordered" evidence="3">
    <location>
        <begin position="314"/>
        <end position="333"/>
    </location>
</feature>
<keyword evidence="6" id="KW-1185">Reference proteome</keyword>
<feature type="compositionally biased region" description="Low complexity" evidence="3">
    <location>
        <begin position="1390"/>
        <end position="1407"/>
    </location>
</feature>
<dbReference type="InterPro" id="IPR008266">
    <property type="entry name" value="Tyr_kinase_AS"/>
</dbReference>
<accession>A0ABQ5RXY8</accession>
<dbReference type="PANTHER" id="PTHR24418">
    <property type="entry name" value="TYROSINE-PROTEIN KINASE"/>
    <property type="match status" value="1"/>
</dbReference>
<feature type="compositionally biased region" description="Low complexity" evidence="3">
    <location>
        <begin position="36"/>
        <end position="45"/>
    </location>
</feature>
<evidence type="ECO:0000313" key="5">
    <source>
        <dbReference type="EMBL" id="GLI62490.1"/>
    </source>
</evidence>
<feature type="compositionally biased region" description="Low complexity" evidence="3">
    <location>
        <begin position="535"/>
        <end position="544"/>
    </location>
</feature>
<feature type="compositionally biased region" description="Low complexity" evidence="3">
    <location>
        <begin position="76"/>
        <end position="90"/>
    </location>
</feature>
<proteinExistence type="predicted"/>
<sequence>MLECSNFAKFLGCFRADARESFRHEQGSKNVPRPGAPAGTTPAAGISQAGLPEPGRAHGVPQPTHGTRYHAHTDLEAPSPEASMPSPLSPTTQDLTPEQLSDRLVLQQHRQQQQQQQQQQQAQHSMVTWRDVDELDPRIRIPFREITLHKIIGKGSFKTVYRGSWNNTHVAVVAMRRGGLVAEARLLQRLSIHPNLVQLYRWSADSAGNEYLVMELLQLGSLDAVLRSIGRQLLTQTKMTIVEQLVSACMQLSREGLVHGDIAARNLLVKSLEPPHIKLADFGLARPAAVPGAVVAAAPNTGTLGVATVMSTRAGATSTAPRSDRAAAGDGSGLTVADAGSIHQVLQQQPPSLSQPHQPQHQLPFPRSTGSVTDIVPARWAAPEVLAGGPPTEAGDVWSFGVTCWEIFANGAEPYASLSNAQVLMALRSGYRLDRPRGCPLELWELILRCWSEDPAGRPTLAYIAETLRTWREAYVQRRTTVMDADRGGPVIAGGSAANSVIVADGSAPVVGAVAAFGLHAVGGGGSSGPGGSSPSGAATDPAGGSSGWRTVPAVGAVSIGMGTDARRGRAAGFYSRSPSAICGGLIGGNGTSVRGSCSGGLGVLIPSGHAAGAGQGHGGPSAGPMSTHMSFDITEPPITPAYTSGSSIGVTSVVLQPEHMEQLGGAMGPGLARSSVLEMQQQSSGEGGGRRNGNQAPPSSPSRRRAAAGSRTLARVGLVLTTTANLPGRGGGSGAATSATTEGLAVAGPPAIAVTARTLASSSQSSAPHTSSGNGRSSAGARSSAGTRSSASAAAGGFLDVRGERPHRLQRTGMTAESVCLATPQAQLPSVVVSPEDGAAVAAGTPAVPVAFGFPVDSAAVDVAVAGLRGRSSMFPAAPQISEQQHQMAFTGSVSSGRTQSTLTGASIFNDSLQGRGGGASAGDASGSGSNPLASFSSGGAVPQRNGRATAAAVEASMRGNNHGTTAGDPATAVLSQSRGSMDVAKAGGGLQRSTSPYVRIGDLAMPSHLPMPSPASWPTGRLVQAHPSSMKNSITTAAEALETQGRSRSRTFSHGPAAATVAAEGAAATGDLDQEMLRAAGLVIPSVAATPSGAPLDSDNSFLMPQLMTLPDDLSLKAMVKVTASAARSGMAGEPTSSTLLPGNLDSSTGVAPVSLGLPAGLMVMASRSELFMHSQGDSSSRQQTAGSMLRGSSYRAVVSGDGGTSPGLLPVMVGPAAAQPPPAVEMVGSPGDEMMRAGGATVQQASLALHTAVAMRIDDNISGIIIASLPGNSTSSGTNCTPEVLATMSEGAPQLGNSSGTTAGSVTAALHRAAQQHLPLQPQPQQQMQMQTQFPQAAEELEHEEQELPQHPQQLQHAQVRMGLMLGPPRARRGSNGIRASTSPRCSGPRADPSSAGASGASSRNVIPSRLLRTAPALRMPSPSLRDSRTGGGLDGIDSRTNRDAALSPPTSVHSARTPESLHSTWSARSVWLEHTREPAPPDLSVGGSPIAPLQWQGSAGRFPLSGPVSQVPSRLLVPEEGPAVVEWGRGIEDAVASGRNLDTRSVRGLHPTLATYEEHRRAAGLQGGIVRGSGIGRVASSGFLSRAGASATASTIGAAPMNRVGDSAGASTTYGQVAAASSTRGYAPRRMPSWGATSASMAAVLSDGSVETISRATMWRPRVEPGTSRQQGVSNPAVTAITQRPSTGTGLVLAVRIPGAPSVTGESGGLSPGELRVSLGLRSSPDEVVAERQAIFDYLQTRQFEELQNERDW</sequence>
<feature type="compositionally biased region" description="Low complexity" evidence="3">
    <location>
        <begin position="107"/>
        <end position="123"/>
    </location>
</feature>
<feature type="region of interest" description="Disordered" evidence="3">
    <location>
        <begin position="758"/>
        <end position="805"/>
    </location>
</feature>
<dbReference type="InterPro" id="IPR000719">
    <property type="entry name" value="Prot_kinase_dom"/>
</dbReference>
<dbReference type="InterPro" id="IPR011009">
    <property type="entry name" value="Kinase-like_dom_sf"/>
</dbReference>
<feature type="region of interest" description="Disordered" evidence="3">
    <location>
        <begin position="21"/>
        <end position="70"/>
    </location>
</feature>
<gene>
    <name evidence="5" type="ORF">VaNZ11_005122</name>
</gene>
<feature type="region of interest" description="Disordered" evidence="3">
    <location>
        <begin position="613"/>
        <end position="645"/>
    </location>
</feature>
<evidence type="ECO:0000256" key="1">
    <source>
        <dbReference type="ARBA" id="ARBA00022741"/>
    </source>
</evidence>
<feature type="region of interest" description="Disordered" evidence="3">
    <location>
        <begin position="1370"/>
        <end position="1464"/>
    </location>
</feature>
<feature type="region of interest" description="Disordered" evidence="3">
    <location>
        <begin position="1321"/>
        <end position="1355"/>
    </location>
</feature>
<dbReference type="Pfam" id="PF07714">
    <property type="entry name" value="PK_Tyr_Ser-Thr"/>
    <property type="match status" value="2"/>
</dbReference>
<evidence type="ECO:0000256" key="3">
    <source>
        <dbReference type="SAM" id="MobiDB-lite"/>
    </source>
</evidence>
<dbReference type="Gene3D" id="1.10.510.10">
    <property type="entry name" value="Transferase(Phosphotransferase) domain 1"/>
    <property type="match status" value="2"/>
</dbReference>
<feature type="compositionally biased region" description="Low complexity" evidence="3">
    <location>
        <begin position="347"/>
        <end position="364"/>
    </location>
</feature>
<dbReference type="PROSITE" id="PS00109">
    <property type="entry name" value="PROTEIN_KINASE_TYR"/>
    <property type="match status" value="1"/>
</dbReference>
<feature type="region of interest" description="Disordered" evidence="3">
    <location>
        <begin position="105"/>
        <end position="125"/>
    </location>
</feature>
<keyword evidence="2" id="KW-0067">ATP-binding</keyword>
<dbReference type="InterPro" id="IPR050198">
    <property type="entry name" value="Non-receptor_tyrosine_kinases"/>
</dbReference>
<dbReference type="EMBL" id="BSDZ01000013">
    <property type="protein sequence ID" value="GLI62490.1"/>
    <property type="molecule type" value="Genomic_DNA"/>
</dbReference>
<dbReference type="InterPro" id="IPR001245">
    <property type="entry name" value="Ser-Thr/Tyr_kinase_cat_dom"/>
</dbReference>